<comment type="caution">
    <text evidence="1">The sequence shown here is derived from an EMBL/GenBank/DDBJ whole genome shotgun (WGS) entry which is preliminary data.</text>
</comment>
<dbReference type="AlphaFoldDB" id="A0A8X6YJI1"/>
<reference evidence="1" key="1">
    <citation type="submission" date="2020-08" db="EMBL/GenBank/DDBJ databases">
        <title>Multicomponent nature underlies the extraordinary mechanical properties of spider dragline silk.</title>
        <authorList>
            <person name="Kono N."/>
            <person name="Nakamura H."/>
            <person name="Mori M."/>
            <person name="Yoshida Y."/>
            <person name="Ohtoshi R."/>
            <person name="Malay A.D."/>
            <person name="Moran D.A.P."/>
            <person name="Tomita M."/>
            <person name="Numata K."/>
            <person name="Arakawa K."/>
        </authorList>
    </citation>
    <scope>NUCLEOTIDE SEQUENCE</scope>
</reference>
<dbReference type="Proteomes" id="UP000886998">
    <property type="component" value="Unassembled WGS sequence"/>
</dbReference>
<proteinExistence type="predicted"/>
<sequence>MARFREQREVVKLFLLGTETLEMLKTAYKDNPMRKTQMLQFSFYKNVEMSIDNKPSFGHPSTTRMHENIEKIREIIMDRRRTIKLFVELSGVIWSSFQRIFTTLRTQSCLYDNS</sequence>
<dbReference type="OrthoDB" id="6759066at2759"/>
<gene>
    <name evidence="1" type="primary">B7P43_G04205</name>
    <name evidence="1" type="ORF">TNIN_318271</name>
</gene>
<evidence type="ECO:0000313" key="2">
    <source>
        <dbReference type="Proteomes" id="UP000886998"/>
    </source>
</evidence>
<protein>
    <submittedName>
        <fullName evidence="1">HTH_48 domain-containing protein</fullName>
    </submittedName>
</protein>
<organism evidence="1 2">
    <name type="scientific">Trichonephila inaurata madagascariensis</name>
    <dbReference type="NCBI Taxonomy" id="2747483"/>
    <lineage>
        <taxon>Eukaryota</taxon>
        <taxon>Metazoa</taxon>
        <taxon>Ecdysozoa</taxon>
        <taxon>Arthropoda</taxon>
        <taxon>Chelicerata</taxon>
        <taxon>Arachnida</taxon>
        <taxon>Araneae</taxon>
        <taxon>Araneomorphae</taxon>
        <taxon>Entelegynae</taxon>
        <taxon>Araneoidea</taxon>
        <taxon>Nephilidae</taxon>
        <taxon>Trichonephila</taxon>
        <taxon>Trichonephila inaurata</taxon>
    </lineage>
</organism>
<dbReference type="EMBL" id="BMAV01020569">
    <property type="protein sequence ID" value="GFY74110.1"/>
    <property type="molecule type" value="Genomic_DNA"/>
</dbReference>
<evidence type="ECO:0000313" key="1">
    <source>
        <dbReference type="EMBL" id="GFY74110.1"/>
    </source>
</evidence>
<keyword evidence="2" id="KW-1185">Reference proteome</keyword>
<name>A0A8X6YJI1_9ARAC</name>
<accession>A0A8X6YJI1</accession>